<evidence type="ECO:0000313" key="3">
    <source>
        <dbReference type="Ensembl" id="ENSXCOP00000024313.1"/>
    </source>
</evidence>
<evidence type="ECO:0000313" key="4">
    <source>
        <dbReference type="Proteomes" id="UP000261380"/>
    </source>
</evidence>
<evidence type="ECO:0000256" key="1">
    <source>
        <dbReference type="ARBA" id="ARBA00010090"/>
    </source>
</evidence>
<dbReference type="GO" id="GO:0005576">
    <property type="term" value="C:extracellular region"/>
    <property type="evidence" value="ECO:0007669"/>
    <property type="project" value="InterPro"/>
</dbReference>
<reference evidence="3" key="2">
    <citation type="submission" date="2025-09" db="UniProtKB">
        <authorList>
            <consortium name="Ensembl"/>
        </authorList>
    </citation>
    <scope>IDENTIFICATION</scope>
</reference>
<keyword evidence="4" id="KW-1185">Reference proteome</keyword>
<keyword evidence="2" id="KW-0175">Coiled coil</keyword>
<dbReference type="Ensembl" id="ENSXCOT00000024606.1">
    <property type="protein sequence ID" value="ENSXCOP00000024313.1"/>
    <property type="gene ID" value="ENSXCOG00000018159.1"/>
</dbReference>
<dbReference type="InterPro" id="IPR008405">
    <property type="entry name" value="ApoL"/>
</dbReference>
<dbReference type="Pfam" id="PF05461">
    <property type="entry name" value="ApoL"/>
    <property type="match status" value="1"/>
</dbReference>
<name>A0A3B5MJ07_9TELE</name>
<dbReference type="Proteomes" id="UP000261380">
    <property type="component" value="Unplaced"/>
</dbReference>
<dbReference type="PANTHER" id="PTHR14096">
    <property type="entry name" value="APOLIPOPROTEIN L"/>
    <property type="match status" value="1"/>
</dbReference>
<protein>
    <submittedName>
        <fullName evidence="3">Uncharacterized protein</fullName>
    </submittedName>
</protein>
<dbReference type="GO" id="GO:0008289">
    <property type="term" value="F:lipid binding"/>
    <property type="evidence" value="ECO:0007669"/>
    <property type="project" value="InterPro"/>
</dbReference>
<dbReference type="GO" id="GO:0016020">
    <property type="term" value="C:membrane"/>
    <property type="evidence" value="ECO:0007669"/>
    <property type="project" value="TreeGrafter"/>
</dbReference>
<reference evidence="3" key="1">
    <citation type="submission" date="2025-08" db="UniProtKB">
        <authorList>
            <consortium name="Ensembl"/>
        </authorList>
    </citation>
    <scope>IDENTIFICATION</scope>
</reference>
<sequence>WSADKLQRFGRSAVTETLCRYFTDTLTYIVAVRDFCKMFPEWKNRREEEVEKIRKIKKRTDKTDPPSSKSSLVKRIKSKFQLNRDRKLAELEKELDEVLKETLEGLEKLKTFLDAVEKLAVTSLQVFTENQMLFLPDEISFDEVQDLIKSARQICPLLLEFKRDAATFFAPKRHNVEVLLYQLEKHVNTSERIFENLSDRINICLKITEDIAVECDLSDDVMQKMTDQVKQLDKIRMDNDFRMMFLFQRISYSEFVNKYNDELPEMLQFLYQIEQCAVTLDSVNKGAKISSVAGSSVGAVGKILSIVGLILIPVTFGASVGLTVAGAAVAGTSGVNSLVTTLVEGGVYHTQTQQANTAFQRFMFGVQRIQDCLEEAAKPPYAEVTQSSEDELHMAGNNAADGIEKAGELIVDAAVVPNAGKVALQEGKALSTVSRMASDVPEISQAAVKGPLALTKMARAFSIAANALFLGMNIYFITTDSMALAKGTESKVSMFLRARAGLWRSEIESWEKIRNSLCQSKLTKEEVRNIFTQPFYLGDKEEQ</sequence>
<feature type="coiled-coil region" evidence="2">
    <location>
        <begin position="81"/>
        <end position="108"/>
    </location>
</feature>
<evidence type="ECO:0000256" key="2">
    <source>
        <dbReference type="SAM" id="Coils"/>
    </source>
</evidence>
<dbReference type="GeneTree" id="ENSGT01030000234599"/>
<organism evidence="3 4">
    <name type="scientific">Xiphophorus couchianus</name>
    <name type="common">Monterrey platyfish</name>
    <dbReference type="NCBI Taxonomy" id="32473"/>
    <lineage>
        <taxon>Eukaryota</taxon>
        <taxon>Metazoa</taxon>
        <taxon>Chordata</taxon>
        <taxon>Craniata</taxon>
        <taxon>Vertebrata</taxon>
        <taxon>Euteleostomi</taxon>
        <taxon>Actinopterygii</taxon>
        <taxon>Neopterygii</taxon>
        <taxon>Teleostei</taxon>
        <taxon>Neoteleostei</taxon>
        <taxon>Acanthomorphata</taxon>
        <taxon>Ovalentaria</taxon>
        <taxon>Atherinomorphae</taxon>
        <taxon>Cyprinodontiformes</taxon>
        <taxon>Poeciliidae</taxon>
        <taxon>Poeciliinae</taxon>
        <taxon>Xiphophorus</taxon>
    </lineage>
</organism>
<accession>A0A3B5MJ07</accession>
<proteinExistence type="inferred from homology"/>
<dbReference type="GO" id="GO:0006869">
    <property type="term" value="P:lipid transport"/>
    <property type="evidence" value="ECO:0007669"/>
    <property type="project" value="InterPro"/>
</dbReference>
<comment type="similarity">
    <text evidence="1">Belongs to the apolipoprotein L family.</text>
</comment>
<dbReference type="PANTHER" id="PTHR14096:SF57">
    <property type="entry name" value="APOLIPOPROTEIN L4"/>
    <property type="match status" value="1"/>
</dbReference>
<dbReference type="GO" id="GO:0042157">
    <property type="term" value="P:lipoprotein metabolic process"/>
    <property type="evidence" value="ECO:0007669"/>
    <property type="project" value="InterPro"/>
</dbReference>
<dbReference type="AlphaFoldDB" id="A0A3B5MJ07"/>